<dbReference type="EMBL" id="CAADIB010000009">
    <property type="protein sequence ID" value="VFR29298.1"/>
    <property type="molecule type" value="Genomic_DNA"/>
</dbReference>
<organism evidence="3">
    <name type="scientific">plant metagenome</name>
    <dbReference type="NCBI Taxonomy" id="1297885"/>
    <lineage>
        <taxon>unclassified sequences</taxon>
        <taxon>metagenomes</taxon>
        <taxon>organismal metagenomes</taxon>
    </lineage>
</organism>
<evidence type="ECO:0000313" key="3">
    <source>
        <dbReference type="EMBL" id="VFR19646.1"/>
    </source>
</evidence>
<evidence type="ECO:0000313" key="5">
    <source>
        <dbReference type="EMBL" id="VFR30943.1"/>
    </source>
</evidence>
<dbReference type="EMBL" id="CAADIL010000012">
    <property type="protein sequence ID" value="VFR70057.1"/>
    <property type="molecule type" value="Genomic_DNA"/>
</dbReference>
<evidence type="ECO:0000313" key="10">
    <source>
        <dbReference type="EMBL" id="VFR70057.1"/>
    </source>
</evidence>
<keyword evidence="1" id="KW-0175">Coiled coil</keyword>
<proteinExistence type="predicted"/>
<feature type="transmembrane region" description="Helical" evidence="2">
    <location>
        <begin position="20"/>
        <end position="38"/>
    </location>
</feature>
<dbReference type="EMBL" id="CAADIG010000032">
    <property type="protein sequence ID" value="VFR51121.1"/>
    <property type="molecule type" value="Genomic_DNA"/>
</dbReference>
<evidence type="ECO:0000313" key="6">
    <source>
        <dbReference type="EMBL" id="VFR33715.1"/>
    </source>
</evidence>
<evidence type="ECO:0000313" key="7">
    <source>
        <dbReference type="EMBL" id="VFR51121.1"/>
    </source>
</evidence>
<evidence type="ECO:0000313" key="8">
    <source>
        <dbReference type="EMBL" id="VFR51213.1"/>
    </source>
</evidence>
<evidence type="ECO:0000313" key="11">
    <source>
        <dbReference type="EMBL" id="VFR84395.1"/>
    </source>
</evidence>
<accession>A0A484P292</accession>
<name>A0A484P292_9ZZZZ</name>
<evidence type="ECO:0000313" key="4">
    <source>
        <dbReference type="EMBL" id="VFR29298.1"/>
    </source>
</evidence>
<keyword evidence="2" id="KW-1133">Transmembrane helix</keyword>
<dbReference type="EMBL" id="CAADIH010000037">
    <property type="protein sequence ID" value="VFR51213.1"/>
    <property type="molecule type" value="Genomic_DNA"/>
</dbReference>
<sequence>MTGVPHASRSTATLVLQLLLWAWLIALSVAIVVSFRVAGDLAGRQQLDAAQAQVKQLDTRVAELAEAIEALQAMPEAATAAALHGIRQSLNARLGQIEQALSERATTDALTAVRSELDLVKARQAARSSATAQLRSTRPAAAAAQEEPIPFQVIGAELRADQRSLSVAPAGVGWSPAQIQVVLPGETVGQWRLDAIDGKTAVFRLGEQTRRLAIP</sequence>
<dbReference type="EMBL" id="CAADID010000012">
    <property type="protein sequence ID" value="VFR63895.1"/>
    <property type="molecule type" value="Genomic_DNA"/>
</dbReference>
<reference evidence="3" key="1">
    <citation type="submission" date="2019-03" db="EMBL/GenBank/DDBJ databases">
        <authorList>
            <person name="Danneels B."/>
        </authorList>
    </citation>
    <scope>NUCLEOTIDE SEQUENCE</scope>
</reference>
<gene>
    <name evidence="5" type="ORF">ANDA3_4141</name>
    <name evidence="3" type="ORF">ANDO1_3892</name>
    <name evidence="4" type="ORF">ANDO2_3797</name>
    <name evidence="7" type="ORF">ANT2_4531</name>
    <name evidence="9" type="ORF">ANT3_4609</name>
    <name evidence="6" type="ORF">BER1_3905</name>
    <name evidence="8" type="ORF">BER2_3877</name>
    <name evidence="10" type="ORF">DAR2_3991</name>
    <name evidence="11" type="ORF">DAR3_3673</name>
</gene>
<protein>
    <submittedName>
        <fullName evidence="3">Methyl-accepting chemotaxis protein</fullName>
    </submittedName>
</protein>
<feature type="coiled-coil region" evidence="1">
    <location>
        <begin position="47"/>
        <end position="74"/>
    </location>
</feature>
<dbReference type="EMBL" id="CAADIE010000002">
    <property type="protein sequence ID" value="VFR33715.1"/>
    <property type="molecule type" value="Genomic_DNA"/>
</dbReference>
<evidence type="ECO:0000256" key="2">
    <source>
        <dbReference type="SAM" id="Phobius"/>
    </source>
</evidence>
<dbReference type="AlphaFoldDB" id="A0A484P292"/>
<evidence type="ECO:0000313" key="9">
    <source>
        <dbReference type="EMBL" id="VFR63895.1"/>
    </source>
</evidence>
<keyword evidence="2" id="KW-0472">Membrane</keyword>
<dbReference type="EMBL" id="CAADIJ010000024">
    <property type="protein sequence ID" value="VFR84395.1"/>
    <property type="molecule type" value="Genomic_DNA"/>
</dbReference>
<evidence type="ECO:0000256" key="1">
    <source>
        <dbReference type="SAM" id="Coils"/>
    </source>
</evidence>
<keyword evidence="2" id="KW-0812">Transmembrane</keyword>
<dbReference type="EMBL" id="CAADHZ010000003">
    <property type="protein sequence ID" value="VFR19646.1"/>
    <property type="molecule type" value="Genomic_DNA"/>
</dbReference>
<dbReference type="EMBL" id="CAADIC010000014">
    <property type="protein sequence ID" value="VFR30943.1"/>
    <property type="molecule type" value="Genomic_DNA"/>
</dbReference>